<feature type="domain" description="Calcineurin-like phosphoesterase" evidence="3">
    <location>
        <begin position="353"/>
        <end position="538"/>
    </location>
</feature>
<feature type="transmembrane region" description="Helical" evidence="2">
    <location>
        <begin position="20"/>
        <end position="39"/>
    </location>
</feature>
<protein>
    <submittedName>
        <fullName evidence="5">Exopolysaccharide biosynthesis protein related to N-acetylglucosamine-1-phosphodiester alpha-N-acetylglucosaminidase</fullName>
    </submittedName>
</protein>
<keyword evidence="2" id="KW-0472">Membrane</keyword>
<dbReference type="SUPFAM" id="SSF56300">
    <property type="entry name" value="Metallo-dependent phosphatases"/>
    <property type="match status" value="1"/>
</dbReference>
<dbReference type="EMBL" id="CYZP01000006">
    <property type="protein sequence ID" value="CUN74789.1"/>
    <property type="molecule type" value="Genomic_DNA"/>
</dbReference>
<dbReference type="SUPFAM" id="SSF49363">
    <property type="entry name" value="Purple acid phosphatase, N-terminal domain"/>
    <property type="match status" value="1"/>
</dbReference>
<dbReference type="AlphaFoldDB" id="A0A173ZGJ4"/>
<keyword evidence="2" id="KW-1133">Transmembrane helix</keyword>
<dbReference type="InterPro" id="IPR008963">
    <property type="entry name" value="Purple_acid_Pase-like_N"/>
</dbReference>
<evidence type="ECO:0000313" key="5">
    <source>
        <dbReference type="EMBL" id="CUN74789.1"/>
    </source>
</evidence>
<organism evidence="5 6">
    <name type="scientific">Blautia obeum</name>
    <dbReference type="NCBI Taxonomy" id="40520"/>
    <lineage>
        <taxon>Bacteria</taxon>
        <taxon>Bacillati</taxon>
        <taxon>Bacillota</taxon>
        <taxon>Clostridia</taxon>
        <taxon>Lachnospirales</taxon>
        <taxon>Lachnospiraceae</taxon>
        <taxon>Blautia</taxon>
    </lineage>
</organism>
<dbReference type="PANTHER" id="PTHR45867:SF3">
    <property type="entry name" value="ACID PHOSPHATASE TYPE 7"/>
    <property type="match status" value="1"/>
</dbReference>
<dbReference type="Proteomes" id="UP000095645">
    <property type="component" value="Unassembled WGS sequence"/>
</dbReference>
<dbReference type="InterPro" id="IPR004843">
    <property type="entry name" value="Calcineurin-like_PHP"/>
</dbReference>
<evidence type="ECO:0000313" key="6">
    <source>
        <dbReference type="Proteomes" id="UP000095645"/>
    </source>
</evidence>
<dbReference type="Gene3D" id="3.60.21.10">
    <property type="match status" value="1"/>
</dbReference>
<feature type="domain" description="Purple acid phosphatase N-terminal" evidence="4">
    <location>
        <begin position="258"/>
        <end position="345"/>
    </location>
</feature>
<dbReference type="GO" id="GO:0046872">
    <property type="term" value="F:metal ion binding"/>
    <property type="evidence" value="ECO:0007669"/>
    <property type="project" value="InterPro"/>
</dbReference>
<proteinExistence type="predicted"/>
<evidence type="ECO:0000259" key="3">
    <source>
        <dbReference type="Pfam" id="PF00149"/>
    </source>
</evidence>
<dbReference type="Pfam" id="PF00149">
    <property type="entry name" value="Metallophos"/>
    <property type="match status" value="1"/>
</dbReference>
<dbReference type="InterPro" id="IPR029052">
    <property type="entry name" value="Metallo-depent_PP-like"/>
</dbReference>
<dbReference type="Gene3D" id="2.60.120.260">
    <property type="entry name" value="Galactose-binding domain-like"/>
    <property type="match status" value="1"/>
</dbReference>
<dbReference type="RefSeq" id="WP_055057613.1">
    <property type="nucleotide sequence ID" value="NZ_CYZP01000006.1"/>
</dbReference>
<name>A0A173ZGJ4_9FIRM</name>
<dbReference type="InterPro" id="IPR015914">
    <property type="entry name" value="PAPs_N"/>
</dbReference>
<evidence type="ECO:0000259" key="4">
    <source>
        <dbReference type="Pfam" id="PF16656"/>
    </source>
</evidence>
<dbReference type="GO" id="GO:0003993">
    <property type="term" value="F:acid phosphatase activity"/>
    <property type="evidence" value="ECO:0007669"/>
    <property type="project" value="InterPro"/>
</dbReference>
<keyword evidence="1" id="KW-0732">Signal</keyword>
<dbReference type="Gene3D" id="2.60.40.380">
    <property type="entry name" value="Purple acid phosphatase-like, N-terminal"/>
    <property type="match status" value="1"/>
</dbReference>
<gene>
    <name evidence="5" type="ORF">ERS852476_00971</name>
</gene>
<evidence type="ECO:0000256" key="1">
    <source>
        <dbReference type="ARBA" id="ARBA00022729"/>
    </source>
</evidence>
<dbReference type="PANTHER" id="PTHR45867">
    <property type="entry name" value="PURPLE ACID PHOSPHATASE"/>
    <property type="match status" value="1"/>
</dbReference>
<reference evidence="5 6" key="1">
    <citation type="submission" date="2015-09" db="EMBL/GenBank/DDBJ databases">
        <authorList>
            <consortium name="Pathogen Informatics"/>
        </authorList>
    </citation>
    <scope>NUCLEOTIDE SEQUENCE [LARGE SCALE GENOMIC DNA]</scope>
    <source>
        <strain evidence="5 6">2789STDY5834861</strain>
    </source>
</reference>
<keyword evidence="2" id="KW-0812">Transmembrane</keyword>
<accession>A0A173ZGJ4</accession>
<sequence length="630" mass="71541">MKDGNEGHGMNKKYEKFKLAVGTTFAFFILVAVMGIAFVQNRYADENILEDELLEIQGDEKFHYVETGITYWQYKDTEGEPSIDSNGKRWNEAGYLTEDWKEAKGSFGSYYGELNDCVGGKYPSNLLNYYSAKKKALPVYYFRTEFEVDDAREIFQLSGEIQFDDSVIIYLNGKEIYKDNEPTEGYDPGTGYGAKEGVETSWNRVFSVENTTALKNGTNCIAVEVHQIHEDSSDVYFDFKEFKGTPEWNEVETLDADGLILQPGDTNNQMLVNWLTPQKGGYNVQYCRKVDDFYNYTELEMERVDIEGQYCYKARLSNLRAGETYSYRLCNRKNGAHSEVFNFTTAKQGEGVKFLFVGDPQIGAGESVQQDGEAWKRTLEVGKHILPNAEFLISAGDQSDSSKTDIAIEEYYEFRSPDELKNIPVAVNKGNHDTVKEIYEEQFMPPGVWDDANYYFARDGVLFFALNSNSGSYATQIEYLKKAIQNTNPEWIIVTMHYSMFSAGPHSDEEKILNLRKVYNEAFSELDVDLVLSGHDHLYARTYLMKGMKSTGNASGLKKQGETLYLSGTSSTGSKFYEKESGKKGYIAFYDGETEKTPLISAITIQGKTLTIKTVRTTDMSVFDEITIRK</sequence>
<dbReference type="Pfam" id="PF16656">
    <property type="entry name" value="Pur_ac_phosph_N"/>
    <property type="match status" value="1"/>
</dbReference>
<evidence type="ECO:0000256" key="2">
    <source>
        <dbReference type="SAM" id="Phobius"/>
    </source>
</evidence>